<dbReference type="OrthoDB" id="248903at2759"/>
<name>A0A1U8M115_GOSHI</name>
<dbReference type="GO" id="GO:0031985">
    <property type="term" value="C:Golgi cisterna"/>
    <property type="evidence" value="ECO:0000318"/>
    <property type="project" value="GO_Central"/>
</dbReference>
<dbReference type="GeneID" id="107932879"/>
<feature type="transmembrane region" description="Helical" evidence="9">
    <location>
        <begin position="668"/>
        <end position="685"/>
    </location>
</feature>
<evidence type="ECO:0000313" key="11">
    <source>
        <dbReference type="RefSeq" id="XP_016720487.1"/>
    </source>
</evidence>
<keyword evidence="4" id="KW-0333">Golgi apparatus</keyword>
<keyword evidence="10" id="KW-1185">Reference proteome</keyword>
<evidence type="ECO:0000256" key="6">
    <source>
        <dbReference type="ARBA" id="ARBA00023136"/>
    </source>
</evidence>
<dbReference type="InterPro" id="IPR019177">
    <property type="entry name" value="Golgin_subfamily_A_member_5"/>
</dbReference>
<dbReference type="RefSeq" id="XP_016720487.1">
    <property type="nucleotide sequence ID" value="XM_016864998.2"/>
</dbReference>
<dbReference type="SMR" id="A0A1U8M115"/>
<evidence type="ECO:0000256" key="1">
    <source>
        <dbReference type="ARBA" id="ARBA00004194"/>
    </source>
</evidence>
<dbReference type="Proteomes" id="UP000818029">
    <property type="component" value="Chromosome A08"/>
</dbReference>
<accession>A0A1U8M115</accession>
<feature type="compositionally biased region" description="Low complexity" evidence="8">
    <location>
        <begin position="138"/>
        <end position="150"/>
    </location>
</feature>
<keyword evidence="2 9" id="KW-0812">Transmembrane</keyword>
<keyword evidence="6 9" id="KW-0472">Membrane</keyword>
<evidence type="ECO:0000256" key="2">
    <source>
        <dbReference type="ARBA" id="ARBA00022692"/>
    </source>
</evidence>
<dbReference type="PaxDb" id="3635-A0A1U8M115"/>
<evidence type="ECO:0000256" key="7">
    <source>
        <dbReference type="SAM" id="Coils"/>
    </source>
</evidence>
<keyword evidence="3 9" id="KW-1133">Transmembrane helix</keyword>
<organism evidence="10 11">
    <name type="scientific">Gossypium hirsutum</name>
    <name type="common">Upland cotton</name>
    <name type="synonym">Gossypium mexicanum</name>
    <dbReference type="NCBI Taxonomy" id="3635"/>
    <lineage>
        <taxon>Eukaryota</taxon>
        <taxon>Viridiplantae</taxon>
        <taxon>Streptophyta</taxon>
        <taxon>Embryophyta</taxon>
        <taxon>Tracheophyta</taxon>
        <taxon>Spermatophyta</taxon>
        <taxon>Magnoliopsida</taxon>
        <taxon>eudicotyledons</taxon>
        <taxon>Gunneridae</taxon>
        <taxon>Pentapetalae</taxon>
        <taxon>rosids</taxon>
        <taxon>malvids</taxon>
        <taxon>Malvales</taxon>
        <taxon>Malvaceae</taxon>
        <taxon>Malvoideae</taxon>
        <taxon>Gossypium</taxon>
    </lineage>
</organism>
<dbReference type="GO" id="GO:0000301">
    <property type="term" value="P:retrograde transport, vesicle recycling within Golgi"/>
    <property type="evidence" value="ECO:0000318"/>
    <property type="project" value="GO_Central"/>
</dbReference>
<feature type="compositionally biased region" description="Basic and acidic residues" evidence="8">
    <location>
        <begin position="176"/>
        <end position="187"/>
    </location>
</feature>
<reference evidence="10" key="1">
    <citation type="journal article" date="2020" name="Nat. Genet.">
        <title>Genomic diversifications of five Gossypium allopolyploid species and their impact on cotton improvement.</title>
        <authorList>
            <person name="Chen Z.J."/>
            <person name="Sreedasyam A."/>
            <person name="Ando A."/>
            <person name="Song Q."/>
            <person name="De Santiago L.M."/>
            <person name="Hulse-Kemp A.M."/>
            <person name="Ding M."/>
            <person name="Ye W."/>
            <person name="Kirkbride R.C."/>
            <person name="Jenkins J."/>
            <person name="Plott C."/>
            <person name="Lovell J."/>
            <person name="Lin Y.M."/>
            <person name="Vaughn R."/>
            <person name="Liu B."/>
            <person name="Simpson S."/>
            <person name="Scheffler B.E."/>
            <person name="Wen L."/>
            <person name="Saski C.A."/>
            <person name="Grover C.E."/>
            <person name="Hu G."/>
            <person name="Conover J.L."/>
            <person name="Carlson J.W."/>
            <person name="Shu S."/>
            <person name="Boston L.B."/>
            <person name="Williams M."/>
            <person name="Peterson D.G."/>
            <person name="McGee K."/>
            <person name="Jones D.C."/>
            <person name="Wendel J.F."/>
            <person name="Stelly D.M."/>
            <person name="Grimwood J."/>
            <person name="Schmutz J."/>
        </authorList>
    </citation>
    <scope>NUCLEOTIDE SEQUENCE [LARGE SCALE GENOMIC DNA]</scope>
    <source>
        <strain evidence="10">cv. TM-1</strain>
    </source>
</reference>
<dbReference type="STRING" id="3635.A0A1U8M115"/>
<dbReference type="GO" id="GO:0000139">
    <property type="term" value="C:Golgi membrane"/>
    <property type="evidence" value="ECO:0000318"/>
    <property type="project" value="GO_Central"/>
</dbReference>
<evidence type="ECO:0000313" key="10">
    <source>
        <dbReference type="Proteomes" id="UP000818029"/>
    </source>
</evidence>
<dbReference type="PANTHER" id="PTHR13815">
    <property type="entry name" value="GOLGIN-84"/>
    <property type="match status" value="1"/>
</dbReference>
<evidence type="ECO:0000256" key="9">
    <source>
        <dbReference type="SAM" id="Phobius"/>
    </source>
</evidence>
<protein>
    <submittedName>
        <fullName evidence="11">Golgin candidate 1 isoform X1</fullName>
    </submittedName>
</protein>
<comment type="subcellular location">
    <subcellularLocation>
        <location evidence="1">Golgi apparatus membrane</location>
        <topology evidence="1">Single-pass membrane protein</topology>
    </subcellularLocation>
</comment>
<dbReference type="KEGG" id="ghi:107932879"/>
<proteinExistence type="predicted"/>
<feature type="compositionally biased region" description="Polar residues" evidence="8">
    <location>
        <begin position="151"/>
        <end position="161"/>
    </location>
</feature>
<feature type="region of interest" description="Disordered" evidence="8">
    <location>
        <begin position="23"/>
        <end position="225"/>
    </location>
</feature>
<evidence type="ECO:0000256" key="4">
    <source>
        <dbReference type="ARBA" id="ARBA00023034"/>
    </source>
</evidence>
<evidence type="ECO:0000256" key="5">
    <source>
        <dbReference type="ARBA" id="ARBA00023054"/>
    </source>
</evidence>
<reference evidence="11" key="2">
    <citation type="submission" date="2025-08" db="UniProtKB">
        <authorList>
            <consortium name="RefSeq"/>
        </authorList>
    </citation>
    <scope>IDENTIFICATION</scope>
</reference>
<dbReference type="GO" id="GO:0007030">
    <property type="term" value="P:Golgi organization"/>
    <property type="evidence" value="ECO:0000318"/>
    <property type="project" value="GO_Central"/>
</dbReference>
<evidence type="ECO:0000256" key="8">
    <source>
        <dbReference type="SAM" id="MobiDB-lite"/>
    </source>
</evidence>
<feature type="coiled-coil region" evidence="7">
    <location>
        <begin position="289"/>
        <end position="419"/>
    </location>
</feature>
<feature type="compositionally biased region" description="Basic and acidic residues" evidence="8">
    <location>
        <begin position="202"/>
        <end position="225"/>
    </location>
</feature>
<feature type="compositionally biased region" description="Basic and acidic residues" evidence="8">
    <location>
        <begin position="74"/>
        <end position="93"/>
    </location>
</feature>
<dbReference type="PANTHER" id="PTHR13815:SF7">
    <property type="entry name" value="GOLGIN SUBFAMILY A MEMBER 5"/>
    <property type="match status" value="1"/>
</dbReference>
<keyword evidence="5 7" id="KW-0175">Coiled coil</keyword>
<gene>
    <name evidence="11" type="primary">LOC107932879</name>
</gene>
<feature type="compositionally biased region" description="Basic residues" evidence="8">
    <location>
        <begin position="45"/>
        <end position="59"/>
    </location>
</feature>
<feature type="compositionally biased region" description="Polar residues" evidence="8">
    <location>
        <begin position="100"/>
        <end position="110"/>
    </location>
</feature>
<feature type="compositionally biased region" description="Polar residues" evidence="8">
    <location>
        <begin position="189"/>
        <end position="201"/>
    </location>
</feature>
<evidence type="ECO:0000256" key="3">
    <source>
        <dbReference type="ARBA" id="ARBA00022989"/>
    </source>
</evidence>
<sequence length="712" mass="80186">MASWLKVAEDLFEVVDRRAKLVANELSEEPSDSQTQGSSAEKTKPRAKAQKRLSTKKSPKPSDTINKQTSSEVLKSDVTPDKDKATFSSDNERSSSANSMVQTSSELYNNSEKENPTIPSSELLDTDLVKHSVDQEEVSVSVSNAEASLSTSNGELVNENASDVHVEHPPPSFATKDIEVVSEDHLTDGGQNSDSQTSDVPSKTDQERPQHPQKESSQHVIADSHDNFEAKLKEVDVKVETPVNQKKSQEQNAGTPQTVVQDQLDEAQGLLKTTNSTGQSKEARLARVCAGLSSRLQEYKSENAQLEELLIAERELSKSYEARIKQLQQDLSVSKSEVTRVESNMLDALAAKNSKIEALVNSMDALKKQAALSEGNLASLQANMESIMRNRELTETRMMQALREELASAERRAEEERAAHNATKMAAMEREVELEHRAVESSTVLARIQRVADERATKAAEFEQKVALLEVECTSLNQELQDMEARFRRGQKKSPEEANQMVQMQAWQEEVERARQGQRDAESKLSSLEAEVQKMRVEMAAMKRDAEHYSRQEHMELEKRYRELTDLLYYKQTQLETMASEKAAAEFQLEKEIKRLQEAQVEVERSRVPRRASSSWEEDTEIKSLEPLPVHHRHVAAASVQFQKAVKLLDSGAVRATRFLWRYPTARIMLLCYLVFVHLFLMYLLHRLQEQADDLAARELAKSLGLTNANLP</sequence>
<dbReference type="Pfam" id="PF09787">
    <property type="entry name" value="Golgin_A5"/>
    <property type="match status" value="1"/>
</dbReference>
<dbReference type="AlphaFoldDB" id="A0A1U8M115"/>
<feature type="compositionally biased region" description="Polar residues" evidence="8">
    <location>
        <begin position="61"/>
        <end position="73"/>
    </location>
</feature>
<feature type="coiled-coil region" evidence="7">
    <location>
        <begin position="459"/>
        <end position="552"/>
    </location>
</feature>